<proteinExistence type="predicted"/>
<gene>
    <name evidence="1" type="ORF">PITCH_A1330014</name>
</gene>
<reference evidence="1" key="1">
    <citation type="submission" date="2018-01" db="EMBL/GenBank/DDBJ databases">
        <authorList>
            <person name="Regsiter A."/>
            <person name="William W."/>
        </authorList>
    </citation>
    <scope>NUCLEOTIDE SEQUENCE</scope>
    <source>
        <strain evidence="1">TRIP AH-1</strain>
    </source>
</reference>
<dbReference type="EMBL" id="OJIN01000039">
    <property type="protein sequence ID" value="SPD72401.1"/>
    <property type="molecule type" value="Genomic_DNA"/>
</dbReference>
<accession>A0A445MSP6</accession>
<evidence type="ECO:0000313" key="1">
    <source>
        <dbReference type="EMBL" id="SPD72401.1"/>
    </source>
</evidence>
<dbReference type="AlphaFoldDB" id="A0A445MSP6"/>
<protein>
    <submittedName>
        <fullName evidence="1">Uncharacterized protein</fullName>
    </submittedName>
</protein>
<organism evidence="1">
    <name type="scientific">uncultured Desulfobacterium sp</name>
    <dbReference type="NCBI Taxonomy" id="201089"/>
    <lineage>
        <taxon>Bacteria</taxon>
        <taxon>Pseudomonadati</taxon>
        <taxon>Thermodesulfobacteriota</taxon>
        <taxon>Desulfobacteria</taxon>
        <taxon>Desulfobacterales</taxon>
        <taxon>Desulfobacteriaceae</taxon>
        <taxon>Desulfobacterium</taxon>
        <taxon>environmental samples</taxon>
    </lineage>
</organism>
<sequence>MSGLSGCFKKHSGSLCPLHICSYLAVINHINFSTLAVTITWIYGARLENTPDSHHKVKGHNSFAFSDMRYIIVKSAMILMALETKHKNSCEHFVDAPLHVAGWFNMVQFR</sequence>
<name>A0A445MSP6_9BACT</name>